<keyword evidence="4 7" id="KW-0812">Transmembrane</keyword>
<evidence type="ECO:0000256" key="3">
    <source>
        <dbReference type="ARBA" id="ARBA00022448"/>
    </source>
</evidence>
<evidence type="ECO:0000256" key="5">
    <source>
        <dbReference type="ARBA" id="ARBA00022989"/>
    </source>
</evidence>
<dbReference type="GO" id="GO:0005337">
    <property type="term" value="F:nucleoside transmembrane transporter activity"/>
    <property type="evidence" value="ECO:0007669"/>
    <property type="project" value="InterPro"/>
</dbReference>
<evidence type="ECO:0000256" key="2">
    <source>
        <dbReference type="ARBA" id="ARBA00007965"/>
    </source>
</evidence>
<dbReference type="Pfam" id="PF01733">
    <property type="entry name" value="Nucleoside_tran"/>
    <property type="match status" value="2"/>
</dbReference>
<feature type="transmembrane region" description="Helical" evidence="7">
    <location>
        <begin position="397"/>
        <end position="418"/>
    </location>
</feature>
<dbReference type="OrthoDB" id="46396at2759"/>
<protein>
    <submittedName>
        <fullName evidence="8">Nucleoside transporter FUN26</fullName>
    </submittedName>
</protein>
<feature type="transmembrane region" description="Helical" evidence="7">
    <location>
        <begin position="149"/>
        <end position="167"/>
    </location>
</feature>
<evidence type="ECO:0000256" key="1">
    <source>
        <dbReference type="ARBA" id="ARBA00004141"/>
    </source>
</evidence>
<evidence type="ECO:0000313" key="9">
    <source>
        <dbReference type="Proteomes" id="UP000187429"/>
    </source>
</evidence>
<feature type="transmembrane region" description="Helical" evidence="7">
    <location>
        <begin position="90"/>
        <end position="110"/>
    </location>
</feature>
<feature type="transmembrane region" description="Helical" evidence="7">
    <location>
        <begin position="220"/>
        <end position="243"/>
    </location>
</feature>
<feature type="transmembrane region" description="Helical" evidence="7">
    <location>
        <begin position="367"/>
        <end position="385"/>
    </location>
</feature>
<dbReference type="EMBL" id="LSSM01003385">
    <property type="protein sequence ID" value="OMJ18066.1"/>
    <property type="molecule type" value="Genomic_DNA"/>
</dbReference>
<dbReference type="InterPro" id="IPR036259">
    <property type="entry name" value="MFS_trans_sf"/>
</dbReference>
<evidence type="ECO:0000256" key="6">
    <source>
        <dbReference type="ARBA" id="ARBA00023136"/>
    </source>
</evidence>
<organism evidence="8 9">
    <name type="scientific">Smittium culicis</name>
    <dbReference type="NCBI Taxonomy" id="133412"/>
    <lineage>
        <taxon>Eukaryota</taxon>
        <taxon>Fungi</taxon>
        <taxon>Fungi incertae sedis</taxon>
        <taxon>Zoopagomycota</taxon>
        <taxon>Kickxellomycotina</taxon>
        <taxon>Harpellomycetes</taxon>
        <taxon>Harpellales</taxon>
        <taxon>Legeriomycetaceae</taxon>
        <taxon>Smittium</taxon>
    </lineage>
</organism>
<feature type="transmembrane region" description="Helical" evidence="7">
    <location>
        <begin position="54"/>
        <end position="78"/>
    </location>
</feature>
<accession>A0A1R1XTW8</accession>
<feature type="transmembrane region" description="Helical" evidence="7">
    <location>
        <begin position="510"/>
        <end position="533"/>
    </location>
</feature>
<proteinExistence type="inferred from homology"/>
<feature type="transmembrane region" description="Helical" evidence="7">
    <location>
        <begin position="122"/>
        <end position="143"/>
    </location>
</feature>
<gene>
    <name evidence="8" type="ORF">AYI69_g7177</name>
</gene>
<dbReference type="AlphaFoldDB" id="A0A1R1XTW8"/>
<comment type="caution">
    <text evidence="8">The sequence shown here is derived from an EMBL/GenBank/DDBJ whole genome shotgun (WGS) entry which is preliminary data.</text>
</comment>
<keyword evidence="6 7" id="KW-0472">Membrane</keyword>
<evidence type="ECO:0000313" key="8">
    <source>
        <dbReference type="EMBL" id="OMJ18066.1"/>
    </source>
</evidence>
<sequence length="535" mass="59023">MNKIPHKVNSSTSLFSSNVPRVQETILTESSPAETVVNENEPRDSPVTTRFVEYTYVLCGITVLFGWNAIITAFSFFAEVLKGTDFESSFRNIFSLAFTFVGLITSVYSLSTQNKGNYEKRVIIGFSANIIIFLIFSAFPYMTFIKGPFAFYFCLILIILSSVFTGISQTSINALASMMPPSSIAGLISSITQLVTAYLTSKKGSDTAESIKIRKLSPGLKLRTMACFLITAIIVIISTLMFIRLRSTQLYKDLINHSAEEERTAQEAILTNQGENSSDIESAIVSKATSKPQEIIKILLSVKHYAHAVILSFLVTLSMFPSLTSQVTSVNGKLGVSYLVEWHFVLFNVGDYIGRFLAQFVQNFTDWIFYFVSSVSNAVTLGFLSRRGRVLSLDRDFVYVWFMVLFGYIRWLFLPVFMKSNLSCKIESPAVITSTLNQSSSLLNSIQNTGVSILSRVSSYKSSGLLNFSSSSDIWFLFAILLLGITGGFIASCVMIVGPRTSVNPPLAGSILGFFILLGLAVGSVLSFLVTYLSC</sequence>
<comment type="subcellular location">
    <subcellularLocation>
        <location evidence="1">Membrane</location>
        <topology evidence="1">Multi-pass membrane protein</topology>
    </subcellularLocation>
</comment>
<dbReference type="PANTHER" id="PTHR10332">
    <property type="entry name" value="EQUILIBRATIVE NUCLEOSIDE TRANSPORTER"/>
    <property type="match status" value="1"/>
</dbReference>
<evidence type="ECO:0000256" key="7">
    <source>
        <dbReference type="SAM" id="Phobius"/>
    </source>
</evidence>
<dbReference type="SUPFAM" id="SSF103473">
    <property type="entry name" value="MFS general substrate transporter"/>
    <property type="match status" value="1"/>
</dbReference>
<dbReference type="GO" id="GO:0005886">
    <property type="term" value="C:plasma membrane"/>
    <property type="evidence" value="ECO:0007669"/>
    <property type="project" value="TreeGrafter"/>
</dbReference>
<reference evidence="9" key="1">
    <citation type="submission" date="2017-01" db="EMBL/GenBank/DDBJ databases">
        <authorList>
            <person name="Wang Y."/>
            <person name="White M."/>
            <person name="Kvist S."/>
            <person name="Moncalvo J.-M."/>
        </authorList>
    </citation>
    <scope>NUCLEOTIDE SEQUENCE [LARGE SCALE GENOMIC DNA]</scope>
    <source>
        <strain evidence="9">ID-206-W2</strain>
    </source>
</reference>
<dbReference type="InterPro" id="IPR002259">
    <property type="entry name" value="Eqnu_transpt"/>
</dbReference>
<dbReference type="Proteomes" id="UP000187429">
    <property type="component" value="Unassembled WGS sequence"/>
</dbReference>
<dbReference type="PANTHER" id="PTHR10332:SF88">
    <property type="entry name" value="EQUILIBRATIVE NUCLEOSIDE TRANSPORTER 1, ISOFORM A"/>
    <property type="match status" value="1"/>
</dbReference>
<feature type="transmembrane region" description="Helical" evidence="7">
    <location>
        <begin position="179"/>
        <end position="200"/>
    </location>
</feature>
<keyword evidence="9" id="KW-1185">Reference proteome</keyword>
<name>A0A1R1XTW8_9FUNG</name>
<keyword evidence="5 7" id="KW-1133">Transmembrane helix</keyword>
<feature type="transmembrane region" description="Helical" evidence="7">
    <location>
        <begin position="305"/>
        <end position="323"/>
    </location>
</feature>
<feature type="transmembrane region" description="Helical" evidence="7">
    <location>
        <begin position="474"/>
        <end position="498"/>
    </location>
</feature>
<keyword evidence="3" id="KW-0813">Transport</keyword>
<dbReference type="PIRSF" id="PIRSF016379">
    <property type="entry name" value="ENT"/>
    <property type="match status" value="1"/>
</dbReference>
<comment type="similarity">
    <text evidence="2">Belongs to the SLC29A/ENT transporter (TC 2.A.57) family.</text>
</comment>
<evidence type="ECO:0000256" key="4">
    <source>
        <dbReference type="ARBA" id="ARBA00022692"/>
    </source>
</evidence>